<dbReference type="Proteomes" id="UP001465331">
    <property type="component" value="Unassembled WGS sequence"/>
</dbReference>
<protein>
    <submittedName>
        <fullName evidence="2">Iron-sulfur cluster assembly scaffold protein</fullName>
    </submittedName>
</protein>
<reference evidence="2 3" key="1">
    <citation type="submission" date="2024-06" db="EMBL/GenBank/DDBJ databases">
        <authorList>
            <person name="Li Z."/>
            <person name="Jiang Y."/>
        </authorList>
    </citation>
    <scope>NUCLEOTIDE SEQUENCE [LARGE SCALE GENOMIC DNA]</scope>
    <source>
        <strain evidence="2 3">HSW-8</strain>
    </source>
</reference>
<feature type="domain" description="NIF system FeS cluster assembly NifU N-terminal" evidence="1">
    <location>
        <begin position="7"/>
        <end position="114"/>
    </location>
</feature>
<dbReference type="RefSeq" id="WP_352889521.1">
    <property type="nucleotide sequence ID" value="NZ_JBEPIJ010000010.1"/>
</dbReference>
<sequence length="124" mass="13194">MDNVFAYPDPVWRRFVAPARSGRLNTADALCVQARTPAAAAVLELSLRAGPPAQARFRAFGCPVTIAVGAWLAEVLETEGVAALQRIDAAHILSTLEIPQDRAHCALLGEDVVLALRKALNPAV</sequence>
<proteinExistence type="predicted"/>
<evidence type="ECO:0000313" key="3">
    <source>
        <dbReference type="Proteomes" id="UP001465331"/>
    </source>
</evidence>
<evidence type="ECO:0000313" key="2">
    <source>
        <dbReference type="EMBL" id="MES0874381.1"/>
    </source>
</evidence>
<keyword evidence="3" id="KW-1185">Reference proteome</keyword>
<comment type="caution">
    <text evidence="2">The sequence shown here is derived from an EMBL/GenBank/DDBJ whole genome shotgun (WGS) entry which is preliminary data.</text>
</comment>
<gene>
    <name evidence="2" type="ORF">ABSH63_10255</name>
</gene>
<evidence type="ECO:0000259" key="1">
    <source>
        <dbReference type="Pfam" id="PF01592"/>
    </source>
</evidence>
<accession>A0ABV2ABW5</accession>
<organism evidence="2 3">
    <name type="scientific">Sinimarinibacterium thermocellulolyticum</name>
    <dbReference type="NCBI Taxonomy" id="3170016"/>
    <lineage>
        <taxon>Bacteria</taxon>
        <taxon>Pseudomonadati</taxon>
        <taxon>Pseudomonadota</taxon>
        <taxon>Gammaproteobacteria</taxon>
        <taxon>Nevskiales</taxon>
        <taxon>Nevskiaceae</taxon>
        <taxon>Sinimarinibacterium</taxon>
    </lineage>
</organism>
<name>A0ABV2ABW5_9GAMM</name>
<dbReference type="Pfam" id="PF01592">
    <property type="entry name" value="NifU_N"/>
    <property type="match status" value="1"/>
</dbReference>
<dbReference type="EMBL" id="JBEPIJ010000010">
    <property type="protein sequence ID" value="MES0874381.1"/>
    <property type="molecule type" value="Genomic_DNA"/>
</dbReference>
<dbReference type="InterPro" id="IPR002871">
    <property type="entry name" value="NIF_FeS_clus_asmbl_NifU_N"/>
</dbReference>
<dbReference type="SUPFAM" id="SSF82649">
    <property type="entry name" value="SufE/NifU"/>
    <property type="match status" value="1"/>
</dbReference>
<dbReference type="Gene3D" id="3.90.1010.10">
    <property type="match status" value="1"/>
</dbReference>